<evidence type="ECO:0000256" key="8">
    <source>
        <dbReference type="ARBA" id="ARBA00022737"/>
    </source>
</evidence>
<keyword evidence="18" id="KW-1185">Reference proteome</keyword>
<evidence type="ECO:0000313" key="19">
    <source>
        <dbReference type="RefSeq" id="XP_020639362.2"/>
    </source>
</evidence>
<dbReference type="InterPro" id="IPR000483">
    <property type="entry name" value="Cys-rich_flank_reg_C"/>
</dbReference>
<keyword evidence="9" id="KW-0391">Immunity</keyword>
<dbReference type="Proteomes" id="UP001652642">
    <property type="component" value="Chromosome 2"/>
</dbReference>
<dbReference type="PANTHER" id="PTHR24365">
    <property type="entry name" value="TOLL-LIKE RECEPTOR"/>
    <property type="match status" value="1"/>
</dbReference>
<reference evidence="18" key="1">
    <citation type="submission" date="2025-05" db="UniProtKB">
        <authorList>
            <consortium name="RefSeq"/>
        </authorList>
    </citation>
    <scope>NUCLEOTIDE SEQUENCE [LARGE SCALE GENOMIC DNA]</scope>
</reference>
<evidence type="ECO:0000256" key="6">
    <source>
        <dbReference type="ARBA" id="ARBA00022692"/>
    </source>
</evidence>
<name>A0A6J0SSK6_9SAUR</name>
<proteinExistence type="inferred from homology"/>
<keyword evidence="6 15" id="KW-0812">Transmembrane</keyword>
<evidence type="ECO:0000256" key="10">
    <source>
        <dbReference type="ARBA" id="ARBA00022989"/>
    </source>
</evidence>
<dbReference type="GeneID" id="110073950"/>
<evidence type="ECO:0000256" key="16">
    <source>
        <dbReference type="SAM" id="SignalP"/>
    </source>
</evidence>
<evidence type="ECO:0000259" key="17">
    <source>
        <dbReference type="SMART" id="SM00082"/>
    </source>
</evidence>
<dbReference type="SUPFAM" id="SSF52058">
    <property type="entry name" value="L domain-like"/>
    <property type="match status" value="2"/>
</dbReference>
<evidence type="ECO:0000256" key="13">
    <source>
        <dbReference type="ARBA" id="ARBA00023180"/>
    </source>
</evidence>
<evidence type="ECO:0000256" key="14">
    <source>
        <dbReference type="ARBA" id="ARBA00023198"/>
    </source>
</evidence>
<reference evidence="19" key="2">
    <citation type="submission" date="2025-08" db="UniProtKB">
        <authorList>
            <consortium name="RefSeq"/>
        </authorList>
    </citation>
    <scope>IDENTIFICATION</scope>
</reference>
<keyword evidence="13" id="KW-0325">Glycoprotein</keyword>
<evidence type="ECO:0000256" key="7">
    <source>
        <dbReference type="ARBA" id="ARBA00022729"/>
    </source>
</evidence>
<protein>
    <submittedName>
        <fullName evidence="19">CD180 antigen</fullName>
    </submittedName>
</protein>
<comment type="subcellular location">
    <subcellularLocation>
        <location evidence="1">Cell membrane</location>
        <topology evidence="1">Single-pass type I membrane protein</topology>
    </subcellularLocation>
</comment>
<dbReference type="SMART" id="SM00369">
    <property type="entry name" value="LRR_TYP"/>
    <property type="match status" value="10"/>
</dbReference>
<keyword evidence="5" id="KW-0433">Leucine-rich repeat</keyword>
<evidence type="ECO:0000256" key="3">
    <source>
        <dbReference type="ARBA" id="ARBA00022475"/>
    </source>
</evidence>
<evidence type="ECO:0000256" key="15">
    <source>
        <dbReference type="SAM" id="Phobius"/>
    </source>
</evidence>
<evidence type="ECO:0000256" key="5">
    <source>
        <dbReference type="ARBA" id="ARBA00022614"/>
    </source>
</evidence>
<dbReference type="Gene3D" id="3.80.10.10">
    <property type="entry name" value="Ribonuclease Inhibitor"/>
    <property type="match status" value="1"/>
</dbReference>
<evidence type="ECO:0000313" key="18">
    <source>
        <dbReference type="Proteomes" id="UP001652642"/>
    </source>
</evidence>
<sequence>MACCTYCWILMGLLGVSCEVTKPVDKMCTEIIAKRSYSCEGLELTNIPEELPFTTKVLDFSFNSLHSLQPSTLSKLKDLVYLDLTRCQINWVYGSVFENNSYLETIVLTGNNLMFLGNTAFAGLQSLKYLDLTQTGLSSLTFVPMLDLNKMETLILGNNYIQTLELPPHFPARSLKYLDLQMNHIQTISAKNVKQLQQSSNLTLILKGNDIMHIDPGTFRSISFHSLDFTSCPNVSVIVKGLQNAKTVFLQLGTFLDINVLSVSPNMLQGIFNMSVDHLTLQYRTFLNLSSETFKWLTKLQRLDLMKTSLSMLPLDLPQMNMLKELNLNKNKFVHICDIRSSVFPNLTHLSIRGNSHNLDLGIGCLESLSKLQHIDLSSSLIESFDCCSKQLHGLSNLQHLNLSYNSKILFCDIAFNESANLKILDLSFTHITTTNASQGPFRNLHLLQTLNLSFSHIDVNIQHILQGLESLNVLNLNGNNFETGTILNNNLFQQVPNLEVLILSSCKLPAIQTKAFAALKKLKHVDLSHNSLIAFNSGAFSNLRNIYLNFANNRIHIIPRDMLTGLSGQSVINLSYNPLQCTCSNIGLLTWYKQNKDKIEDSEETVCTEPKSLAGTKLVSVNLSCGYSTAKIILISFAVITIITATFTLIILFLMRKNQHS</sequence>
<feature type="signal peptide" evidence="16">
    <location>
        <begin position="1"/>
        <end position="18"/>
    </location>
</feature>
<keyword evidence="4" id="KW-0399">Innate immunity</keyword>
<comment type="similarity">
    <text evidence="2">Belongs to the Toll-like receptor family.</text>
</comment>
<dbReference type="OrthoDB" id="676979at2759"/>
<keyword evidence="7 16" id="KW-0732">Signal</keyword>
<evidence type="ECO:0000256" key="11">
    <source>
        <dbReference type="ARBA" id="ARBA00023136"/>
    </source>
</evidence>
<gene>
    <name evidence="19" type="primary">CD180</name>
</gene>
<keyword evidence="10 15" id="KW-1133">Transmembrane helix</keyword>
<dbReference type="InterPro" id="IPR001611">
    <property type="entry name" value="Leu-rich_rpt"/>
</dbReference>
<accession>A0A6J0SSK6</accession>
<feature type="domain" description="LRRCT" evidence="17">
    <location>
        <begin position="578"/>
        <end position="627"/>
    </location>
</feature>
<keyword evidence="8" id="KW-0677">Repeat</keyword>
<dbReference type="InParanoid" id="A0A6J0SSK6"/>
<dbReference type="RefSeq" id="XP_020639362.2">
    <property type="nucleotide sequence ID" value="XM_020783703.2"/>
</dbReference>
<dbReference type="InterPro" id="IPR003591">
    <property type="entry name" value="Leu-rich_rpt_typical-subtyp"/>
</dbReference>
<dbReference type="InterPro" id="IPR032675">
    <property type="entry name" value="LRR_dom_sf"/>
</dbReference>
<keyword evidence="3" id="KW-1003">Cell membrane</keyword>
<evidence type="ECO:0000256" key="12">
    <source>
        <dbReference type="ARBA" id="ARBA00023170"/>
    </source>
</evidence>
<dbReference type="CTD" id="4064"/>
<dbReference type="Pfam" id="PF13855">
    <property type="entry name" value="LRR_8"/>
    <property type="match status" value="2"/>
</dbReference>
<dbReference type="PANTHER" id="PTHR24365:SF521">
    <property type="entry name" value="TOLL-LIKE RECEPTOR 4"/>
    <property type="match status" value="1"/>
</dbReference>
<evidence type="ECO:0000256" key="2">
    <source>
        <dbReference type="ARBA" id="ARBA00009634"/>
    </source>
</evidence>
<evidence type="ECO:0000256" key="4">
    <source>
        <dbReference type="ARBA" id="ARBA00022588"/>
    </source>
</evidence>
<feature type="chain" id="PRO_5046334542" evidence="16">
    <location>
        <begin position="19"/>
        <end position="662"/>
    </location>
</feature>
<feature type="transmembrane region" description="Helical" evidence="15">
    <location>
        <begin position="633"/>
        <end position="656"/>
    </location>
</feature>
<evidence type="ECO:0000256" key="1">
    <source>
        <dbReference type="ARBA" id="ARBA00004251"/>
    </source>
</evidence>
<keyword evidence="14" id="KW-0395">Inflammatory response</keyword>
<keyword evidence="11 15" id="KW-0472">Membrane</keyword>
<dbReference type="SMART" id="SM00082">
    <property type="entry name" value="LRRCT"/>
    <property type="match status" value="1"/>
</dbReference>
<dbReference type="AlphaFoldDB" id="A0A6J0SSK6"/>
<evidence type="ECO:0000256" key="9">
    <source>
        <dbReference type="ARBA" id="ARBA00022859"/>
    </source>
</evidence>
<organism evidence="18 19">
    <name type="scientific">Pogona vitticeps</name>
    <name type="common">central bearded dragon</name>
    <dbReference type="NCBI Taxonomy" id="103695"/>
    <lineage>
        <taxon>Eukaryota</taxon>
        <taxon>Metazoa</taxon>
        <taxon>Chordata</taxon>
        <taxon>Craniata</taxon>
        <taxon>Vertebrata</taxon>
        <taxon>Euteleostomi</taxon>
        <taxon>Lepidosauria</taxon>
        <taxon>Squamata</taxon>
        <taxon>Bifurcata</taxon>
        <taxon>Unidentata</taxon>
        <taxon>Episquamata</taxon>
        <taxon>Toxicofera</taxon>
        <taxon>Iguania</taxon>
        <taxon>Acrodonta</taxon>
        <taxon>Agamidae</taxon>
        <taxon>Amphibolurinae</taxon>
        <taxon>Pogona</taxon>
    </lineage>
</organism>
<dbReference type="KEGG" id="pvt:110073950"/>
<keyword evidence="12" id="KW-0675">Receptor</keyword>